<feature type="binding site" evidence="8">
    <location>
        <position position="106"/>
    </location>
    <ligand>
        <name>GTP</name>
        <dbReference type="ChEBI" id="CHEBI:37565"/>
    </ligand>
</feature>
<dbReference type="GO" id="GO:1902758">
    <property type="term" value="P:bis(molybdopterin guanine dinucleotide)molybdenum biosynthetic process"/>
    <property type="evidence" value="ECO:0007669"/>
    <property type="project" value="TreeGrafter"/>
</dbReference>
<dbReference type="InterPro" id="IPR013482">
    <property type="entry name" value="Molybde_CF_guanTrfase"/>
</dbReference>
<dbReference type="GO" id="GO:0046872">
    <property type="term" value="F:metal ion binding"/>
    <property type="evidence" value="ECO:0007669"/>
    <property type="project" value="UniProtKB-KW"/>
</dbReference>
<comment type="similarity">
    <text evidence="8">Belongs to the MobA family.</text>
</comment>
<dbReference type="GO" id="GO:0005525">
    <property type="term" value="F:GTP binding"/>
    <property type="evidence" value="ECO:0007669"/>
    <property type="project" value="UniProtKB-UniRule"/>
</dbReference>
<reference evidence="10 11" key="1">
    <citation type="submission" date="2006-02" db="EMBL/GenBank/DDBJ databases">
        <authorList>
            <person name="Pinhassi J."/>
            <person name="Pedros-Alio C."/>
            <person name="Ferriera S."/>
            <person name="Johnson J."/>
            <person name="Kravitz S."/>
            <person name="Halpern A."/>
            <person name="Remington K."/>
            <person name="Beeson K."/>
            <person name="Tran B."/>
            <person name="Rogers Y.-H."/>
            <person name="Friedman R."/>
            <person name="Venter J.C."/>
        </authorList>
    </citation>
    <scope>NUCLEOTIDE SEQUENCE [LARGE SCALE GENOMIC DNA]</scope>
    <source>
        <strain evidence="10 11">MED92</strain>
    </source>
</reference>
<gene>
    <name evidence="8" type="primary">mobA</name>
    <name evidence="10" type="ORF">MED92_07566</name>
</gene>
<keyword evidence="5 8" id="KW-0460">Magnesium</keyword>
<dbReference type="Pfam" id="PF12804">
    <property type="entry name" value="NTP_transf_3"/>
    <property type="match status" value="1"/>
</dbReference>
<dbReference type="RefSeq" id="WP_007021977.1">
    <property type="nucleotide sequence ID" value="NZ_CH724126.1"/>
</dbReference>
<keyword evidence="1 8" id="KW-0963">Cytoplasm</keyword>
<evidence type="ECO:0000256" key="7">
    <source>
        <dbReference type="ARBA" id="ARBA00023150"/>
    </source>
</evidence>
<keyword evidence="6 8" id="KW-0342">GTP-binding</keyword>
<comment type="cofactor">
    <cofactor evidence="8">
        <name>Mg(2+)</name>
        <dbReference type="ChEBI" id="CHEBI:18420"/>
    </cofactor>
</comment>
<comment type="catalytic activity">
    <reaction evidence="8">
        <text>Mo-molybdopterin + GTP + H(+) = Mo-molybdopterin guanine dinucleotide + diphosphate</text>
        <dbReference type="Rhea" id="RHEA:34243"/>
        <dbReference type="ChEBI" id="CHEBI:15378"/>
        <dbReference type="ChEBI" id="CHEBI:33019"/>
        <dbReference type="ChEBI" id="CHEBI:37565"/>
        <dbReference type="ChEBI" id="CHEBI:71302"/>
        <dbReference type="ChEBI" id="CHEBI:71310"/>
        <dbReference type="EC" id="2.7.7.77"/>
    </reaction>
</comment>
<evidence type="ECO:0000256" key="1">
    <source>
        <dbReference type="ARBA" id="ARBA00022490"/>
    </source>
</evidence>
<dbReference type="Gene3D" id="3.90.550.10">
    <property type="entry name" value="Spore Coat Polysaccharide Biosynthesis Protein SpsA, Chain A"/>
    <property type="match status" value="1"/>
</dbReference>
<evidence type="ECO:0000259" key="9">
    <source>
        <dbReference type="Pfam" id="PF12804"/>
    </source>
</evidence>
<proteinExistence type="inferred from homology"/>
<accession>A0A7U8CAZ8</accession>
<evidence type="ECO:0000313" key="10">
    <source>
        <dbReference type="EMBL" id="EAR62959.1"/>
    </source>
</evidence>
<evidence type="ECO:0000256" key="4">
    <source>
        <dbReference type="ARBA" id="ARBA00022741"/>
    </source>
</evidence>
<feature type="binding site" evidence="8">
    <location>
        <begin position="15"/>
        <end position="17"/>
    </location>
    <ligand>
        <name>GTP</name>
        <dbReference type="ChEBI" id="CHEBI:37565"/>
    </ligand>
</feature>
<dbReference type="SUPFAM" id="SSF53448">
    <property type="entry name" value="Nucleotide-diphospho-sugar transferases"/>
    <property type="match status" value="1"/>
</dbReference>
<evidence type="ECO:0000256" key="8">
    <source>
        <dbReference type="HAMAP-Rule" id="MF_00316"/>
    </source>
</evidence>
<dbReference type="InterPro" id="IPR029044">
    <property type="entry name" value="Nucleotide-diphossugar_trans"/>
</dbReference>
<evidence type="ECO:0000256" key="3">
    <source>
        <dbReference type="ARBA" id="ARBA00022723"/>
    </source>
</evidence>
<dbReference type="OrthoDB" id="9788394at2"/>
<comment type="subunit">
    <text evidence="8">Monomer.</text>
</comment>
<dbReference type="PANTHER" id="PTHR19136:SF81">
    <property type="entry name" value="MOLYBDENUM COFACTOR GUANYLYLTRANSFERASE"/>
    <property type="match status" value="1"/>
</dbReference>
<comment type="subcellular location">
    <subcellularLocation>
        <location evidence="8">Cytoplasm</location>
    </subcellularLocation>
</comment>
<comment type="caution">
    <text evidence="8">Lacks conserved residue(s) required for the propagation of feature annotation.</text>
</comment>
<feature type="domain" description="MobA-like NTP transferase" evidence="9">
    <location>
        <begin position="12"/>
        <end position="166"/>
    </location>
</feature>
<dbReference type="HAMAP" id="MF_00316">
    <property type="entry name" value="MobA"/>
    <property type="match status" value="1"/>
</dbReference>
<dbReference type="CDD" id="cd02503">
    <property type="entry name" value="MobA"/>
    <property type="match status" value="1"/>
</dbReference>
<keyword evidence="3 8" id="KW-0479">Metal-binding</keyword>
<feature type="binding site" evidence="8">
    <location>
        <position position="28"/>
    </location>
    <ligand>
        <name>GTP</name>
        <dbReference type="ChEBI" id="CHEBI:37565"/>
    </ligand>
</feature>
<dbReference type="EC" id="2.7.7.77" evidence="8"/>
<evidence type="ECO:0000256" key="2">
    <source>
        <dbReference type="ARBA" id="ARBA00022679"/>
    </source>
</evidence>
<evidence type="ECO:0000256" key="5">
    <source>
        <dbReference type="ARBA" id="ARBA00022842"/>
    </source>
</evidence>
<dbReference type="Proteomes" id="UP000002171">
    <property type="component" value="Unassembled WGS sequence"/>
</dbReference>
<evidence type="ECO:0000256" key="6">
    <source>
        <dbReference type="ARBA" id="ARBA00023134"/>
    </source>
</evidence>
<keyword evidence="11" id="KW-1185">Reference proteome</keyword>
<dbReference type="InterPro" id="IPR025877">
    <property type="entry name" value="MobA-like_NTP_Trfase"/>
</dbReference>
<dbReference type="GO" id="GO:0005737">
    <property type="term" value="C:cytoplasm"/>
    <property type="evidence" value="ECO:0007669"/>
    <property type="project" value="UniProtKB-SubCell"/>
</dbReference>
<dbReference type="PANTHER" id="PTHR19136">
    <property type="entry name" value="MOLYBDENUM COFACTOR GUANYLYLTRANSFERASE"/>
    <property type="match status" value="1"/>
</dbReference>
<comment type="domain">
    <text evidence="8">The N-terminal domain determines nucleotide recognition and specific binding, while the C-terminal domain determines the specific binding to the target protein.</text>
</comment>
<feature type="binding site" evidence="8">
    <location>
        <position position="106"/>
    </location>
    <ligand>
        <name>Mg(2+)</name>
        <dbReference type="ChEBI" id="CHEBI:18420"/>
    </ligand>
</feature>
<protein>
    <recommendedName>
        <fullName evidence="8">Molybdenum cofactor guanylyltransferase</fullName>
        <shortName evidence="8">MoCo guanylyltransferase</shortName>
        <ecNumber evidence="8">2.7.7.77</ecNumber>
    </recommendedName>
    <alternativeName>
        <fullName evidence="8">GTP:molybdopterin guanylyltransferase</fullName>
    </alternativeName>
    <alternativeName>
        <fullName evidence="8">Mo-MPT guanylyltransferase</fullName>
    </alternativeName>
    <alternativeName>
        <fullName evidence="8">Molybdopterin guanylyltransferase</fullName>
    </alternativeName>
    <alternativeName>
        <fullName evidence="8">Molybdopterin-guanine dinucleotide synthase</fullName>
        <shortName evidence="8">MGD synthase</shortName>
    </alternativeName>
</protein>
<keyword evidence="7 8" id="KW-0501">Molybdenum cofactor biosynthesis</keyword>
<organism evidence="10 11">
    <name type="scientific">Neptuniibacter caesariensis</name>
    <dbReference type="NCBI Taxonomy" id="207954"/>
    <lineage>
        <taxon>Bacteria</taxon>
        <taxon>Pseudomonadati</taxon>
        <taxon>Pseudomonadota</taxon>
        <taxon>Gammaproteobacteria</taxon>
        <taxon>Oceanospirillales</taxon>
        <taxon>Oceanospirillaceae</taxon>
        <taxon>Neptuniibacter</taxon>
    </lineage>
</organism>
<evidence type="ECO:0000313" key="11">
    <source>
        <dbReference type="Proteomes" id="UP000002171"/>
    </source>
</evidence>
<keyword evidence="4 8" id="KW-0547">Nucleotide-binding</keyword>
<feature type="binding site" evidence="8">
    <location>
        <position position="74"/>
    </location>
    <ligand>
        <name>GTP</name>
        <dbReference type="ChEBI" id="CHEBI:37565"/>
    </ligand>
</feature>
<comment type="function">
    <text evidence="8">Transfers a GMP moiety from GTP to Mo-molybdopterin (Mo-MPT) cofactor (Moco or molybdenum cofactor) to form Mo-molybdopterin guanine dinucleotide (Mo-MGD) cofactor.</text>
</comment>
<keyword evidence="2 8" id="KW-0808">Transferase</keyword>
<dbReference type="EMBL" id="AAOW01000001">
    <property type="protein sequence ID" value="EAR62959.1"/>
    <property type="molecule type" value="Genomic_DNA"/>
</dbReference>
<dbReference type="GO" id="GO:0061603">
    <property type="term" value="F:molybdenum cofactor guanylyltransferase activity"/>
    <property type="evidence" value="ECO:0007669"/>
    <property type="project" value="UniProtKB-EC"/>
</dbReference>
<name>A0A7U8CAZ8_NEPCE</name>
<comment type="caution">
    <text evidence="10">The sequence shown here is derived from an EMBL/GenBank/DDBJ whole genome shotgun (WGS) entry which is preliminary data.</text>
</comment>
<dbReference type="AlphaFoldDB" id="A0A7U8CAZ8"/>
<sequence length="196" mass="21714">MGTTVSEYKLAAVALAGGKAVRMEGLDKGLQQYKGRPLVCWTLDCLKPLTQDIVLSCNRNEEIYANLGYPTCADLHAPEKGPLAGIESAMHYFGACCTHLLVLPCDTPDISTEHLKLLLDASRSEPQSVVVLKSPEGTQYLHAIIPVEYYSELERFLAQGRRAVRHWYQTLPVLEVKTTESLPNLNYQHQLTDSAA</sequence>